<dbReference type="PANTHER" id="PTHR33103">
    <property type="entry name" value="OS01G0153900 PROTEIN"/>
    <property type="match status" value="1"/>
</dbReference>
<dbReference type="InterPro" id="IPR007750">
    <property type="entry name" value="DUF674"/>
</dbReference>
<protein>
    <recommendedName>
        <fullName evidence="3">DUF674 family protein</fullName>
    </recommendedName>
</protein>
<reference evidence="1" key="1">
    <citation type="submission" date="2018-05" db="EMBL/GenBank/DDBJ databases">
        <title>Draft genome of Mucuna pruriens seed.</title>
        <authorList>
            <person name="Nnadi N.E."/>
            <person name="Vos R."/>
            <person name="Hasami M.H."/>
            <person name="Devisetty U.K."/>
            <person name="Aguiy J.C."/>
        </authorList>
    </citation>
    <scope>NUCLEOTIDE SEQUENCE [LARGE SCALE GENOMIC DNA]</scope>
    <source>
        <strain evidence="1">JCA_2017</strain>
    </source>
</reference>
<dbReference type="Proteomes" id="UP000257109">
    <property type="component" value="Unassembled WGS sequence"/>
</dbReference>
<evidence type="ECO:0008006" key="3">
    <source>
        <dbReference type="Google" id="ProtNLM"/>
    </source>
</evidence>
<comment type="caution">
    <text evidence="1">The sequence shown here is derived from an EMBL/GenBank/DDBJ whole genome shotgun (WGS) entry which is preliminary data.</text>
</comment>
<name>A0A371HL87_MUCPR</name>
<dbReference type="PANTHER" id="PTHR33103:SF27">
    <property type="entry name" value="OS04G0594700 PROTEIN"/>
    <property type="match status" value="1"/>
</dbReference>
<proteinExistence type="predicted"/>
<dbReference type="AlphaFoldDB" id="A0A371HL87"/>
<accession>A0A371HL87</accession>
<organism evidence="1 2">
    <name type="scientific">Mucuna pruriens</name>
    <name type="common">Velvet bean</name>
    <name type="synonym">Dolichos pruriens</name>
    <dbReference type="NCBI Taxonomy" id="157652"/>
    <lineage>
        <taxon>Eukaryota</taxon>
        <taxon>Viridiplantae</taxon>
        <taxon>Streptophyta</taxon>
        <taxon>Embryophyta</taxon>
        <taxon>Tracheophyta</taxon>
        <taxon>Spermatophyta</taxon>
        <taxon>Magnoliopsida</taxon>
        <taxon>eudicotyledons</taxon>
        <taxon>Gunneridae</taxon>
        <taxon>Pentapetalae</taxon>
        <taxon>rosids</taxon>
        <taxon>fabids</taxon>
        <taxon>Fabales</taxon>
        <taxon>Fabaceae</taxon>
        <taxon>Papilionoideae</taxon>
        <taxon>50 kb inversion clade</taxon>
        <taxon>NPAAA clade</taxon>
        <taxon>indigoferoid/millettioid clade</taxon>
        <taxon>Phaseoleae</taxon>
        <taxon>Mucuna</taxon>
    </lineage>
</organism>
<keyword evidence="2" id="KW-1185">Reference proteome</keyword>
<evidence type="ECO:0000313" key="1">
    <source>
        <dbReference type="EMBL" id="RDY03530.1"/>
    </source>
</evidence>
<dbReference type="OrthoDB" id="1277335at2759"/>
<evidence type="ECO:0000313" key="2">
    <source>
        <dbReference type="Proteomes" id="UP000257109"/>
    </source>
</evidence>
<sequence>MAATATPPDEQVHKVPLKVFVDKEKNKVLFAEARKDFVDVLLSFLTLPLGTIARLVAKESNMQPVKVGSMSSLYESVFHLDEEHLRTQTCKEMLLQPRSSMESYCQQLKLNIDDTHSTEYFLCENLSCSGKESGSLLSIFRNQRCTCGKLMNRVVSPENLTLKNGFVKETASFIICDDLSVLPNVFLTCVNLLQKLGIKDMNIIEEKTVDISKREVVDLLKLSLLSKTPLTDFILEKKPCVDNFNPINQSWLEIGEESSDEGRRMVVKVLVRKSNKKILLAEAEEDFTDLLFSFLTLPLGGVLYMLEGCSSLGCIDKLYKSISELSEDRYLRSQGLKEELINPKCAPQFSFANQILPIGEACLPVYYCNTYFTNKHNLALVTSARPIHHRHDRNARLETIDPKSSIVGLPSGRGFAKGPSTFIVTDDLVVTPMSSISAVSYLNVLQVSLSDLEEMVISIGVKEGLGILKASLTSTSAFTN</sequence>
<feature type="non-terminal residue" evidence="1">
    <location>
        <position position="480"/>
    </location>
</feature>
<dbReference type="Pfam" id="PF05056">
    <property type="entry name" value="DUF674"/>
    <property type="match status" value="1"/>
</dbReference>
<gene>
    <name evidence="1" type="ORF">CR513_12874</name>
</gene>
<feature type="non-terminal residue" evidence="1">
    <location>
        <position position="1"/>
    </location>
</feature>
<dbReference type="EMBL" id="QJKJ01002283">
    <property type="protein sequence ID" value="RDY03530.1"/>
    <property type="molecule type" value="Genomic_DNA"/>
</dbReference>